<keyword evidence="10" id="KW-0560">Oxidoreductase</keyword>
<dbReference type="SMART" id="SM00825">
    <property type="entry name" value="PKS_KS"/>
    <property type="match status" value="1"/>
</dbReference>
<organism evidence="19 20">
    <name type="scientific">Psylliodes chrysocephalus</name>
    <dbReference type="NCBI Taxonomy" id="3402493"/>
    <lineage>
        <taxon>Eukaryota</taxon>
        <taxon>Metazoa</taxon>
        <taxon>Ecdysozoa</taxon>
        <taxon>Arthropoda</taxon>
        <taxon>Hexapoda</taxon>
        <taxon>Insecta</taxon>
        <taxon>Pterygota</taxon>
        <taxon>Neoptera</taxon>
        <taxon>Endopterygota</taxon>
        <taxon>Coleoptera</taxon>
        <taxon>Polyphaga</taxon>
        <taxon>Cucujiformia</taxon>
        <taxon>Chrysomeloidea</taxon>
        <taxon>Chrysomelidae</taxon>
        <taxon>Galerucinae</taxon>
        <taxon>Alticini</taxon>
        <taxon>Psylliodes</taxon>
    </lineage>
</organism>
<keyword evidence="14" id="KW-0511">Multifunctional enzyme</keyword>
<name>A0A9P0D527_9CUCU</name>
<dbReference type="PANTHER" id="PTHR43775:SF7">
    <property type="entry name" value="FATTY ACID SYNTHASE"/>
    <property type="match status" value="1"/>
</dbReference>
<evidence type="ECO:0000256" key="4">
    <source>
        <dbReference type="ARBA" id="ARBA00022516"/>
    </source>
</evidence>
<dbReference type="Proteomes" id="UP001153636">
    <property type="component" value="Chromosome 5"/>
</dbReference>
<evidence type="ECO:0000256" key="2">
    <source>
        <dbReference type="ARBA" id="ARBA00018769"/>
    </source>
</evidence>
<evidence type="ECO:0000256" key="14">
    <source>
        <dbReference type="ARBA" id="ARBA00023268"/>
    </source>
</evidence>
<dbReference type="SUPFAM" id="SSF52151">
    <property type="entry name" value="FabD/lysophospholipase-like"/>
    <property type="match status" value="1"/>
</dbReference>
<dbReference type="Gene3D" id="3.40.366.10">
    <property type="entry name" value="Malonyl-Coenzyme A Acyl Carrier Protein, domain 2"/>
    <property type="match status" value="1"/>
</dbReference>
<evidence type="ECO:0000256" key="6">
    <source>
        <dbReference type="ARBA" id="ARBA00022679"/>
    </source>
</evidence>
<dbReference type="GO" id="GO:0006633">
    <property type="term" value="P:fatty acid biosynthetic process"/>
    <property type="evidence" value="ECO:0007669"/>
    <property type="project" value="UniProtKB-KW"/>
</dbReference>
<keyword evidence="8" id="KW-0276">Fatty acid metabolism</keyword>
<dbReference type="SMART" id="SM00827">
    <property type="entry name" value="PKS_AT"/>
    <property type="match status" value="1"/>
</dbReference>
<dbReference type="Pfam" id="PF00698">
    <property type="entry name" value="Acyl_transf_1"/>
    <property type="match status" value="1"/>
</dbReference>
<dbReference type="InterPro" id="IPR014043">
    <property type="entry name" value="Acyl_transferase_dom"/>
</dbReference>
<dbReference type="GO" id="GO:0004315">
    <property type="term" value="F:3-oxoacyl-[acyl-carrier-protein] synthase activity"/>
    <property type="evidence" value="ECO:0007669"/>
    <property type="project" value="InterPro"/>
</dbReference>
<keyword evidence="4" id="KW-0444">Lipid biosynthesis</keyword>
<dbReference type="Gene3D" id="3.10.129.110">
    <property type="entry name" value="Polyketide synthase dehydratase"/>
    <property type="match status" value="1"/>
</dbReference>
<evidence type="ECO:0000256" key="15">
    <source>
        <dbReference type="ARBA" id="ARBA00044883"/>
    </source>
</evidence>
<dbReference type="GO" id="GO:0004312">
    <property type="term" value="F:fatty acid synthase activity"/>
    <property type="evidence" value="ECO:0007669"/>
    <property type="project" value="UniProtKB-EC"/>
</dbReference>
<dbReference type="Pfam" id="PF21089">
    <property type="entry name" value="PKS_DH_N"/>
    <property type="match status" value="1"/>
</dbReference>
<gene>
    <name evidence="19" type="ORF">PSYICH_LOCUS11689</name>
</gene>
<proteinExistence type="predicted"/>
<dbReference type="InterPro" id="IPR032821">
    <property type="entry name" value="PKS_assoc"/>
</dbReference>
<keyword evidence="9" id="KW-0521">NADP</keyword>
<dbReference type="Gene3D" id="3.40.47.10">
    <property type="match status" value="1"/>
</dbReference>
<evidence type="ECO:0000256" key="7">
    <source>
        <dbReference type="ARBA" id="ARBA00022801"/>
    </source>
</evidence>
<dbReference type="PROSITE" id="PS52019">
    <property type="entry name" value="PKS_MFAS_DH"/>
    <property type="match status" value="1"/>
</dbReference>
<dbReference type="InterPro" id="IPR018201">
    <property type="entry name" value="Ketoacyl_synth_AS"/>
</dbReference>
<feature type="domain" description="Ketosynthase family 3 (KS3)" evidence="17">
    <location>
        <begin position="4"/>
        <end position="407"/>
    </location>
</feature>
<dbReference type="PROSITE" id="PS52004">
    <property type="entry name" value="KS3_2"/>
    <property type="match status" value="1"/>
</dbReference>
<evidence type="ECO:0000256" key="13">
    <source>
        <dbReference type="ARBA" id="ARBA00023160"/>
    </source>
</evidence>
<comment type="caution">
    <text evidence="16">Lacks conserved residue(s) required for the propagation of feature annotation.</text>
</comment>
<evidence type="ECO:0000256" key="3">
    <source>
        <dbReference type="ARBA" id="ARBA00022450"/>
    </source>
</evidence>
<dbReference type="InterPro" id="IPR001227">
    <property type="entry name" value="Ac_transferase_dom_sf"/>
</dbReference>
<evidence type="ECO:0000256" key="8">
    <source>
        <dbReference type="ARBA" id="ARBA00022832"/>
    </source>
</evidence>
<accession>A0A9P0D527</accession>
<reference evidence="19" key="1">
    <citation type="submission" date="2022-01" db="EMBL/GenBank/DDBJ databases">
        <authorList>
            <person name="King R."/>
        </authorList>
    </citation>
    <scope>NUCLEOTIDE SEQUENCE</scope>
</reference>
<dbReference type="InterPro" id="IPR016039">
    <property type="entry name" value="Thiolase-like"/>
</dbReference>
<dbReference type="CDD" id="cd00833">
    <property type="entry name" value="PKS"/>
    <property type="match status" value="1"/>
</dbReference>
<comment type="catalytic activity">
    <reaction evidence="15">
        <text>acetyl-CoA + n malonyl-CoA + 2n NADPH + 2n H(+) = a long-chain fatty acid + (n+1) CoA + n CO2 + 2n NADP(+).</text>
        <dbReference type="EC" id="2.3.1.85"/>
    </reaction>
</comment>
<dbReference type="InterPro" id="IPR014031">
    <property type="entry name" value="Ketoacyl_synth_C"/>
</dbReference>
<keyword evidence="3" id="KW-0596">Phosphopantetheine</keyword>
<dbReference type="Gene3D" id="3.30.70.3290">
    <property type="match status" value="1"/>
</dbReference>
<keyword evidence="11" id="KW-0520">NAD</keyword>
<evidence type="ECO:0000256" key="16">
    <source>
        <dbReference type="PROSITE-ProRule" id="PRU01363"/>
    </source>
</evidence>
<feature type="domain" description="PKS/mFAS DH" evidence="18">
    <location>
        <begin position="837"/>
        <end position="980"/>
    </location>
</feature>
<evidence type="ECO:0000256" key="11">
    <source>
        <dbReference type="ARBA" id="ARBA00023027"/>
    </source>
</evidence>
<dbReference type="EMBL" id="OV651817">
    <property type="protein sequence ID" value="CAH1110634.1"/>
    <property type="molecule type" value="Genomic_DNA"/>
</dbReference>
<evidence type="ECO:0000256" key="1">
    <source>
        <dbReference type="ARBA" id="ARBA00012873"/>
    </source>
</evidence>
<evidence type="ECO:0000259" key="17">
    <source>
        <dbReference type="PROSITE" id="PS52004"/>
    </source>
</evidence>
<dbReference type="Pfam" id="PF16197">
    <property type="entry name" value="KAsynt_C_assoc"/>
    <property type="match status" value="1"/>
</dbReference>
<dbReference type="InterPro" id="IPR050091">
    <property type="entry name" value="PKS_NRPS_Biosynth_Enz"/>
</dbReference>
<dbReference type="GO" id="GO:0016491">
    <property type="term" value="F:oxidoreductase activity"/>
    <property type="evidence" value="ECO:0007669"/>
    <property type="project" value="UniProtKB-KW"/>
</dbReference>
<evidence type="ECO:0000256" key="12">
    <source>
        <dbReference type="ARBA" id="ARBA00023098"/>
    </source>
</evidence>
<dbReference type="Pfam" id="PF02801">
    <property type="entry name" value="Ketoacyl-synt_C"/>
    <property type="match status" value="1"/>
</dbReference>
<evidence type="ECO:0000256" key="5">
    <source>
        <dbReference type="ARBA" id="ARBA00022553"/>
    </source>
</evidence>
<keyword evidence="20" id="KW-1185">Reference proteome</keyword>
<dbReference type="PANTHER" id="PTHR43775">
    <property type="entry name" value="FATTY ACID SYNTHASE"/>
    <property type="match status" value="1"/>
</dbReference>
<keyword evidence="13" id="KW-0275">Fatty acid biosynthesis</keyword>
<dbReference type="PROSITE" id="PS00606">
    <property type="entry name" value="KS3_1"/>
    <property type="match status" value="1"/>
</dbReference>
<dbReference type="InterPro" id="IPR042104">
    <property type="entry name" value="PKS_dehydratase_sf"/>
</dbReference>
<dbReference type="SUPFAM" id="SSF53901">
    <property type="entry name" value="Thiolase-like"/>
    <property type="match status" value="1"/>
</dbReference>
<evidence type="ECO:0000259" key="18">
    <source>
        <dbReference type="PROSITE" id="PS52019"/>
    </source>
</evidence>
<keyword evidence="6" id="KW-0808">Transferase</keyword>
<dbReference type="EC" id="2.3.1.85" evidence="1"/>
<evidence type="ECO:0000256" key="10">
    <source>
        <dbReference type="ARBA" id="ARBA00023002"/>
    </source>
</evidence>
<keyword evidence="7" id="KW-0378">Hydrolase</keyword>
<dbReference type="InterPro" id="IPR020841">
    <property type="entry name" value="PKS_Beta-ketoAc_synthase_dom"/>
</dbReference>
<dbReference type="InterPro" id="IPR049552">
    <property type="entry name" value="PKS_DH_N"/>
</dbReference>
<sequence length="980" mass="109777">MNTDENIVISGISGRFPECHNIEEFKEALLRGDDLMTANNGRFPAGFKGLPKRQGKVPDIDKFDATFFGFHSKQAHFTDPRQRILLETAYEAIIDAGYNPSELRGSKTGVFIGLSLFTNFTELIEEDNYGYSILGASHVSAANRISYCFDFNGPSYALDTGCSSSLYAFTQAVDLLKKGEITYAIVGGTQLGLHPQESLQFHKLNMLSPEGKCKVFNKERNGFARSEAICCYFLQKSKYSRRRYAEVLGAKVNTNGYVKEGYTVPYAKMQLKLMQELYQESNVDIEDVAYVEMHGTGSRIGDIIECQSIVDMFCQNRKKSLLVGSVKSNMGHGETVSGLAAITKVLLAMETGIIPGNLHFHPIDKSLPGIGDKKLQIVTNNTFWKPGIVGINSFGFGGANAHVILKPVRESKKKLVVNRKHRLVQVSGRTEEGVDYFLKQIHANQNDEGFLSLIDEIHKCNIEGHHFRGYTVMGQNTIQEITTYKSGKRPIWFIYSGMGSHWPGMGKDLMNIEPFKNTFNRCAEAVKPYGVDLIDVIMSSSPSKLENLGNCFTAIVAIDISLTDLLTSLGIKPDFFAGHSLGEVGCAYANGDLTAEQAVLLAYSKHYAVSKQELPLGQMAAVGLSANEIRKCLPNDIYIACDNGRNSVTISGPEQSVKDFIEKLTKQGVFARFVYTGQIAFHSKYLMDSDKHLLEFVQKVIPYPQPRSEKWITSSVQPEKSDEDWTKYNCAEYHTNNYKSTVQFNRIYNCIQSNAIVVEIAPHGIMQSIMKKELGPENTLISLLDKNVKDQAECLLTSIGRIFNAGGQPNLRNLYNETSFPVNSCTKMLAPLVKWDHNTTWFVPYWKNKDSFGQTVRINLSDEKYSYLKGHNIDGKVVMPATGYLEMVWKVRAEMSLTNFEDLPIVFENVAFKRTVTLSEDGNIEFLINIMKETGYFEIYQSGSLVVVGTIRVISDANKEFKIKRIETAIKPQMGNYFLY</sequence>
<dbReference type="GO" id="GO:0016787">
    <property type="term" value="F:hydrolase activity"/>
    <property type="evidence" value="ECO:0007669"/>
    <property type="project" value="UniProtKB-KW"/>
</dbReference>
<evidence type="ECO:0000256" key="9">
    <source>
        <dbReference type="ARBA" id="ARBA00022857"/>
    </source>
</evidence>
<keyword evidence="12" id="KW-0443">Lipid metabolism</keyword>
<dbReference type="InterPro" id="IPR016035">
    <property type="entry name" value="Acyl_Trfase/lysoPLipase"/>
</dbReference>
<dbReference type="InterPro" id="IPR016036">
    <property type="entry name" value="Malonyl_transacylase_ACP-bd"/>
</dbReference>
<evidence type="ECO:0000313" key="19">
    <source>
        <dbReference type="EMBL" id="CAH1110634.1"/>
    </source>
</evidence>
<evidence type="ECO:0000313" key="20">
    <source>
        <dbReference type="Proteomes" id="UP001153636"/>
    </source>
</evidence>
<dbReference type="InterPro" id="IPR014030">
    <property type="entry name" value="Ketoacyl_synth_N"/>
</dbReference>
<keyword evidence="5" id="KW-0597">Phosphoprotein</keyword>
<dbReference type="SUPFAM" id="SSF55048">
    <property type="entry name" value="Probable ACP-binding domain of malonyl-CoA ACP transacylase"/>
    <property type="match status" value="1"/>
</dbReference>
<dbReference type="Pfam" id="PF00109">
    <property type="entry name" value="ketoacyl-synt"/>
    <property type="match status" value="1"/>
</dbReference>
<dbReference type="InterPro" id="IPR049900">
    <property type="entry name" value="PKS_mFAS_DH"/>
</dbReference>
<dbReference type="OrthoDB" id="329835at2759"/>
<protein>
    <recommendedName>
        <fullName evidence="2">Fatty acid synthase</fullName>
        <ecNumber evidence="1">2.3.1.85</ecNumber>
    </recommendedName>
</protein>
<dbReference type="AlphaFoldDB" id="A0A9P0D527"/>